<protein>
    <recommendedName>
        <fullName evidence="5">Xanthine dehydrogenase accessory factor XdhC/CoxI</fullName>
    </recommendedName>
</protein>
<comment type="caution">
    <text evidence="3">The sequence shown here is derived from an EMBL/GenBank/DDBJ whole genome shotgun (WGS) entry which is preliminary data.</text>
</comment>
<evidence type="ECO:0000313" key="4">
    <source>
        <dbReference type="Proteomes" id="UP000019760"/>
    </source>
</evidence>
<dbReference type="AlphaFoldDB" id="A0A023D251"/>
<dbReference type="InterPro" id="IPR027051">
    <property type="entry name" value="XdhC_Rossmann_dom"/>
</dbReference>
<feature type="domain" description="XdhC- CoxI" evidence="1">
    <location>
        <begin position="49"/>
        <end position="113"/>
    </location>
</feature>
<dbReference type="PANTHER" id="PTHR30388">
    <property type="entry name" value="ALDEHYDE OXIDOREDUCTASE MOLYBDENUM COFACTOR ASSEMBLY PROTEIN"/>
    <property type="match status" value="1"/>
</dbReference>
<accession>A0A023D251</accession>
<dbReference type="Gene3D" id="3.40.50.720">
    <property type="entry name" value="NAD(P)-binding Rossmann-like Domain"/>
    <property type="match status" value="1"/>
</dbReference>
<dbReference type="OrthoDB" id="9815497at2"/>
<dbReference type="InterPro" id="IPR003777">
    <property type="entry name" value="XdhC_CoxI"/>
</dbReference>
<feature type="domain" description="XdhC Rossmann" evidence="2">
    <location>
        <begin position="192"/>
        <end position="333"/>
    </location>
</feature>
<keyword evidence="4" id="KW-1185">Reference proteome</keyword>
<evidence type="ECO:0000313" key="3">
    <source>
        <dbReference type="EMBL" id="GAJ28159.1"/>
    </source>
</evidence>
<dbReference type="Pfam" id="PF13478">
    <property type="entry name" value="XdhC_C"/>
    <property type="match status" value="1"/>
</dbReference>
<sequence>MENGGAVALFFTDDSSRQALTGSFSPVAGHYSSSPDVASFSWLLKEFSENRAGALLTVAGVDGGAPRPVGSHMAVVSGERFHGYLSGGCVEPAIAREAEAVIAARQDRVIRFGKGSPFFDIRFPCGGGVDVLVHTGLTTALVEEVLDRFARRKAFTLAFMPGESRSAIVETPLQTGWCGTSFHRRYLPATRLVLVGRGPELETTARLAAAVNYDIVVMTPDAEMGRRLADLPVDLTILDSPRDVPALPADPWTATVLLFHEREWEDPILAAALAAPGFYIGALGSQRTHAGRRDRLLAAGHSPALVNRISGPVGIIPQAREPETLALSVLGEVAIRRREHDGRSFSGG</sequence>
<proteinExistence type="predicted"/>
<evidence type="ECO:0000259" key="2">
    <source>
        <dbReference type="Pfam" id="PF13478"/>
    </source>
</evidence>
<reference evidence="4" key="1">
    <citation type="journal article" date="2014" name="FEMS Microbiol. Lett.">
        <title>Draft Genomic DNA Sequence of the Facultatively Methylotrophic Bacterium Acidomonas methanolica type strain MB58.</title>
        <authorList>
            <person name="Higashiura N."/>
            <person name="Hadano H."/>
            <person name="Hirakawa H."/>
            <person name="Matsutani M."/>
            <person name="Takabe S."/>
            <person name="Matsushita K."/>
            <person name="Azuma Y."/>
        </authorList>
    </citation>
    <scope>NUCLEOTIDE SEQUENCE [LARGE SCALE GENOMIC DNA]</scope>
    <source>
        <strain evidence="4">MB58</strain>
    </source>
</reference>
<dbReference type="Proteomes" id="UP000019760">
    <property type="component" value="Unassembled WGS sequence"/>
</dbReference>
<gene>
    <name evidence="3" type="ORF">Amme_015_026</name>
</gene>
<dbReference type="PANTHER" id="PTHR30388:SF4">
    <property type="entry name" value="MOLYBDENUM COFACTOR INSERTION CHAPERONE PAOD"/>
    <property type="match status" value="1"/>
</dbReference>
<name>A0A023D251_ACIMT</name>
<organism evidence="3 4">
    <name type="scientific">Acidomonas methanolica NBRC 104435</name>
    <dbReference type="NCBI Taxonomy" id="1231351"/>
    <lineage>
        <taxon>Bacteria</taxon>
        <taxon>Pseudomonadati</taxon>
        <taxon>Pseudomonadota</taxon>
        <taxon>Alphaproteobacteria</taxon>
        <taxon>Acetobacterales</taxon>
        <taxon>Acetobacteraceae</taxon>
        <taxon>Acidomonas</taxon>
    </lineage>
</organism>
<dbReference type="InterPro" id="IPR052698">
    <property type="entry name" value="MoCofactor_Util/Proc"/>
</dbReference>
<evidence type="ECO:0000259" key="1">
    <source>
        <dbReference type="Pfam" id="PF02625"/>
    </source>
</evidence>
<dbReference type="EMBL" id="BAND01000015">
    <property type="protein sequence ID" value="GAJ28159.1"/>
    <property type="molecule type" value="Genomic_DNA"/>
</dbReference>
<dbReference type="Pfam" id="PF02625">
    <property type="entry name" value="XdhC_CoxI"/>
    <property type="match status" value="1"/>
</dbReference>
<evidence type="ECO:0008006" key="5">
    <source>
        <dbReference type="Google" id="ProtNLM"/>
    </source>
</evidence>
<reference evidence="3 4" key="2">
    <citation type="journal article" date="2014" name="FEMS Microbiol. Lett.">
        <title>Draft genomic DNA sequence of the facultatively methylotrophic bacterium Acidomonas methanolica type strain MB58.</title>
        <authorList>
            <person name="Higashiura N."/>
            <person name="Hadano H."/>
            <person name="Hirakawa H."/>
            <person name="Matsutani M."/>
            <person name="Takabe S."/>
            <person name="Matsushita K."/>
            <person name="Azuma Y."/>
        </authorList>
    </citation>
    <scope>NUCLEOTIDE SEQUENCE [LARGE SCALE GENOMIC DNA]</scope>
    <source>
        <strain evidence="3 4">MB58</strain>
    </source>
</reference>